<sequence length="141" mass="15781">MGRRRDHNREAAGGRALNGEDVKAEWTRAAESAPGKMRRWEGLAALAEAVDLVAKEAWDESTFRTSAPGGDLYTQWHRIFAHGTLPDGQQGAIELHWSEEDGYGHKVIWVRGWVGPKAPDDFTTTRVKRDYIFSNSECGVQ</sequence>
<feature type="region of interest" description="Disordered" evidence="1">
    <location>
        <begin position="1"/>
        <end position="20"/>
    </location>
</feature>
<evidence type="ECO:0000313" key="3">
    <source>
        <dbReference type="Proteomes" id="UP000604046"/>
    </source>
</evidence>
<organism evidence="2 3">
    <name type="scientific">Symbiodinium natans</name>
    <dbReference type="NCBI Taxonomy" id="878477"/>
    <lineage>
        <taxon>Eukaryota</taxon>
        <taxon>Sar</taxon>
        <taxon>Alveolata</taxon>
        <taxon>Dinophyceae</taxon>
        <taxon>Suessiales</taxon>
        <taxon>Symbiodiniaceae</taxon>
        <taxon>Symbiodinium</taxon>
    </lineage>
</organism>
<dbReference type="OrthoDB" id="420555at2759"/>
<keyword evidence="3" id="KW-1185">Reference proteome</keyword>
<comment type="caution">
    <text evidence="2">The sequence shown here is derived from an EMBL/GenBank/DDBJ whole genome shotgun (WGS) entry which is preliminary data.</text>
</comment>
<protein>
    <submittedName>
        <fullName evidence="2">Uncharacterized protein</fullName>
    </submittedName>
</protein>
<gene>
    <name evidence="2" type="ORF">SNAT2548_LOCUS4889</name>
</gene>
<dbReference type="AlphaFoldDB" id="A0A812IQW7"/>
<dbReference type="EMBL" id="CAJNDS010000302">
    <property type="protein sequence ID" value="CAE7041397.1"/>
    <property type="molecule type" value="Genomic_DNA"/>
</dbReference>
<reference evidence="2" key="1">
    <citation type="submission" date="2021-02" db="EMBL/GenBank/DDBJ databases">
        <authorList>
            <person name="Dougan E. K."/>
            <person name="Rhodes N."/>
            <person name="Thang M."/>
            <person name="Chan C."/>
        </authorList>
    </citation>
    <scope>NUCLEOTIDE SEQUENCE</scope>
</reference>
<evidence type="ECO:0000256" key="1">
    <source>
        <dbReference type="SAM" id="MobiDB-lite"/>
    </source>
</evidence>
<evidence type="ECO:0000313" key="2">
    <source>
        <dbReference type="EMBL" id="CAE7041397.1"/>
    </source>
</evidence>
<feature type="compositionally biased region" description="Basic and acidic residues" evidence="1">
    <location>
        <begin position="7"/>
        <end position="20"/>
    </location>
</feature>
<dbReference type="Proteomes" id="UP000604046">
    <property type="component" value="Unassembled WGS sequence"/>
</dbReference>
<proteinExistence type="predicted"/>
<name>A0A812IQW7_9DINO</name>
<accession>A0A812IQW7</accession>